<dbReference type="Proteomes" id="UP001283341">
    <property type="component" value="Unassembled WGS sequence"/>
</dbReference>
<evidence type="ECO:0008006" key="10">
    <source>
        <dbReference type="Google" id="ProtNLM"/>
    </source>
</evidence>
<keyword evidence="4" id="KW-0843">Virulence</keyword>
<evidence type="ECO:0000256" key="6">
    <source>
        <dbReference type="ARBA" id="ARBA00023180"/>
    </source>
</evidence>
<evidence type="ECO:0000256" key="4">
    <source>
        <dbReference type="ARBA" id="ARBA00023026"/>
    </source>
</evidence>
<dbReference type="GO" id="GO:0016020">
    <property type="term" value="C:membrane"/>
    <property type="evidence" value="ECO:0007669"/>
    <property type="project" value="UniProtKB-SubCell"/>
</dbReference>
<name>A0AAE0HZN3_9PEZI</name>
<keyword evidence="6" id="KW-0325">Glycoprotein</keyword>
<evidence type="ECO:0000256" key="7">
    <source>
        <dbReference type="ARBA" id="ARBA00035112"/>
    </source>
</evidence>
<dbReference type="InterPro" id="IPR021765">
    <property type="entry name" value="UstYa-like"/>
</dbReference>
<keyword evidence="5" id="KW-0472">Membrane</keyword>
<evidence type="ECO:0000313" key="8">
    <source>
        <dbReference type="EMBL" id="KAK3315883.1"/>
    </source>
</evidence>
<organism evidence="8 9">
    <name type="scientific">Apodospora peruviana</name>
    <dbReference type="NCBI Taxonomy" id="516989"/>
    <lineage>
        <taxon>Eukaryota</taxon>
        <taxon>Fungi</taxon>
        <taxon>Dikarya</taxon>
        <taxon>Ascomycota</taxon>
        <taxon>Pezizomycotina</taxon>
        <taxon>Sordariomycetes</taxon>
        <taxon>Sordariomycetidae</taxon>
        <taxon>Sordariales</taxon>
        <taxon>Lasiosphaeriaceae</taxon>
        <taxon>Apodospora</taxon>
    </lineage>
</organism>
<dbReference type="PANTHER" id="PTHR33365">
    <property type="entry name" value="YALI0B05434P"/>
    <property type="match status" value="1"/>
</dbReference>
<protein>
    <recommendedName>
        <fullName evidence="10">Tat pathway signal sequence protein</fullName>
    </recommendedName>
</protein>
<evidence type="ECO:0000256" key="1">
    <source>
        <dbReference type="ARBA" id="ARBA00004167"/>
    </source>
</evidence>
<evidence type="ECO:0000256" key="3">
    <source>
        <dbReference type="ARBA" id="ARBA00022989"/>
    </source>
</evidence>
<dbReference type="AlphaFoldDB" id="A0AAE0HZN3"/>
<evidence type="ECO:0000256" key="5">
    <source>
        <dbReference type="ARBA" id="ARBA00023136"/>
    </source>
</evidence>
<reference evidence="8" key="1">
    <citation type="journal article" date="2023" name="Mol. Phylogenet. Evol.">
        <title>Genome-scale phylogeny and comparative genomics of the fungal order Sordariales.</title>
        <authorList>
            <person name="Hensen N."/>
            <person name="Bonometti L."/>
            <person name="Westerberg I."/>
            <person name="Brannstrom I.O."/>
            <person name="Guillou S."/>
            <person name="Cros-Aarteil S."/>
            <person name="Calhoun S."/>
            <person name="Haridas S."/>
            <person name="Kuo A."/>
            <person name="Mondo S."/>
            <person name="Pangilinan J."/>
            <person name="Riley R."/>
            <person name="LaButti K."/>
            <person name="Andreopoulos B."/>
            <person name="Lipzen A."/>
            <person name="Chen C."/>
            <person name="Yan M."/>
            <person name="Daum C."/>
            <person name="Ng V."/>
            <person name="Clum A."/>
            <person name="Steindorff A."/>
            <person name="Ohm R.A."/>
            <person name="Martin F."/>
            <person name="Silar P."/>
            <person name="Natvig D.O."/>
            <person name="Lalanne C."/>
            <person name="Gautier V."/>
            <person name="Ament-Velasquez S.L."/>
            <person name="Kruys A."/>
            <person name="Hutchinson M.I."/>
            <person name="Powell A.J."/>
            <person name="Barry K."/>
            <person name="Miller A.N."/>
            <person name="Grigoriev I.V."/>
            <person name="Debuchy R."/>
            <person name="Gladieux P."/>
            <person name="Hiltunen Thoren M."/>
            <person name="Johannesson H."/>
        </authorList>
    </citation>
    <scope>NUCLEOTIDE SEQUENCE</scope>
    <source>
        <strain evidence="8">CBS 118394</strain>
    </source>
</reference>
<dbReference type="Pfam" id="PF11807">
    <property type="entry name" value="UstYa"/>
    <property type="match status" value="1"/>
</dbReference>
<evidence type="ECO:0000313" key="9">
    <source>
        <dbReference type="Proteomes" id="UP001283341"/>
    </source>
</evidence>
<keyword evidence="2" id="KW-0812">Transmembrane</keyword>
<evidence type="ECO:0000256" key="2">
    <source>
        <dbReference type="ARBA" id="ARBA00022692"/>
    </source>
</evidence>
<dbReference type="EMBL" id="JAUEDM010000005">
    <property type="protein sequence ID" value="KAK3315883.1"/>
    <property type="molecule type" value="Genomic_DNA"/>
</dbReference>
<dbReference type="PANTHER" id="PTHR33365:SF14">
    <property type="entry name" value="TAT PATHWAY SIGNAL SEQUENCE"/>
    <property type="match status" value="1"/>
</dbReference>
<proteinExistence type="inferred from homology"/>
<comment type="caution">
    <text evidence="8">The sequence shown here is derived from an EMBL/GenBank/DDBJ whole genome shotgun (WGS) entry which is preliminary data.</text>
</comment>
<comment type="subcellular location">
    <subcellularLocation>
        <location evidence="1">Membrane</location>
        <topology evidence="1">Single-pass membrane protein</topology>
    </subcellularLocation>
</comment>
<feature type="non-terminal residue" evidence="8">
    <location>
        <position position="1"/>
    </location>
</feature>
<accession>A0AAE0HZN3</accession>
<reference evidence="8" key="2">
    <citation type="submission" date="2023-06" db="EMBL/GenBank/DDBJ databases">
        <authorList>
            <consortium name="Lawrence Berkeley National Laboratory"/>
            <person name="Haridas S."/>
            <person name="Hensen N."/>
            <person name="Bonometti L."/>
            <person name="Westerberg I."/>
            <person name="Brannstrom I.O."/>
            <person name="Guillou S."/>
            <person name="Cros-Aarteil S."/>
            <person name="Calhoun S."/>
            <person name="Kuo A."/>
            <person name="Mondo S."/>
            <person name="Pangilinan J."/>
            <person name="Riley R."/>
            <person name="Labutti K."/>
            <person name="Andreopoulos B."/>
            <person name="Lipzen A."/>
            <person name="Chen C."/>
            <person name="Yanf M."/>
            <person name="Daum C."/>
            <person name="Ng V."/>
            <person name="Clum A."/>
            <person name="Steindorff A."/>
            <person name="Ohm R."/>
            <person name="Martin F."/>
            <person name="Silar P."/>
            <person name="Natvig D."/>
            <person name="Lalanne C."/>
            <person name="Gautier V."/>
            <person name="Ament-Velasquez S.L."/>
            <person name="Kruys A."/>
            <person name="Hutchinson M.I."/>
            <person name="Powell A.J."/>
            <person name="Barry K."/>
            <person name="Miller A.N."/>
            <person name="Grigoriev I.V."/>
            <person name="Debuchy R."/>
            <person name="Gladieux P."/>
            <person name="Thoren M.H."/>
            <person name="Johannesson H."/>
        </authorList>
    </citation>
    <scope>NUCLEOTIDE SEQUENCE</scope>
    <source>
        <strain evidence="8">CBS 118394</strain>
    </source>
</reference>
<gene>
    <name evidence="8" type="ORF">B0H66DRAFT_459968</name>
</gene>
<sequence>DAYIAQIEVFHQIHCLNELRKEIHYDHYYKSGPPDEFHRSHKAHCIHMLLQAVTRAADVGLISHNWVHNENIEEPKTRPMPDFNVVKMCRDFDSLLDWGRR</sequence>
<dbReference type="GO" id="GO:0043386">
    <property type="term" value="P:mycotoxin biosynthetic process"/>
    <property type="evidence" value="ECO:0007669"/>
    <property type="project" value="InterPro"/>
</dbReference>
<comment type="similarity">
    <text evidence="7">Belongs to the ustYa family.</text>
</comment>
<keyword evidence="3" id="KW-1133">Transmembrane helix</keyword>
<feature type="non-terminal residue" evidence="8">
    <location>
        <position position="101"/>
    </location>
</feature>
<keyword evidence="9" id="KW-1185">Reference proteome</keyword>